<gene>
    <name evidence="5" type="ORF">GJ744_011673</name>
</gene>
<dbReference type="GO" id="GO:0005770">
    <property type="term" value="C:late endosome"/>
    <property type="evidence" value="ECO:0007669"/>
    <property type="project" value="TreeGrafter"/>
</dbReference>
<evidence type="ECO:0000256" key="3">
    <source>
        <dbReference type="SAM" id="MobiDB-lite"/>
    </source>
</evidence>
<feature type="compositionally biased region" description="Polar residues" evidence="3">
    <location>
        <begin position="377"/>
        <end position="399"/>
    </location>
</feature>
<keyword evidence="2" id="KW-0963">Cytoplasm</keyword>
<dbReference type="SMART" id="SM00313">
    <property type="entry name" value="PXA"/>
    <property type="match status" value="1"/>
</dbReference>
<proteinExistence type="predicted"/>
<feature type="domain" description="PXA" evidence="4">
    <location>
        <begin position="98"/>
        <end position="285"/>
    </location>
</feature>
<dbReference type="AlphaFoldDB" id="A0A8H7AGD3"/>
<comment type="caution">
    <text evidence="5">The sequence shown here is derived from an EMBL/GenBank/DDBJ whole genome shotgun (WGS) entry which is preliminary data.</text>
</comment>
<organism evidence="5 6">
    <name type="scientific">Endocarpon pusillum</name>
    <dbReference type="NCBI Taxonomy" id="364733"/>
    <lineage>
        <taxon>Eukaryota</taxon>
        <taxon>Fungi</taxon>
        <taxon>Dikarya</taxon>
        <taxon>Ascomycota</taxon>
        <taxon>Pezizomycotina</taxon>
        <taxon>Eurotiomycetes</taxon>
        <taxon>Chaetothyriomycetidae</taxon>
        <taxon>Verrucariales</taxon>
        <taxon>Verrucariaceae</taxon>
        <taxon>Endocarpon</taxon>
    </lineage>
</organism>
<dbReference type="GO" id="GO:0035091">
    <property type="term" value="F:phosphatidylinositol binding"/>
    <property type="evidence" value="ECO:0007669"/>
    <property type="project" value="TreeGrafter"/>
</dbReference>
<dbReference type="OrthoDB" id="5582218at2759"/>
<dbReference type="GO" id="GO:0045022">
    <property type="term" value="P:early endosome to late endosome transport"/>
    <property type="evidence" value="ECO:0007669"/>
    <property type="project" value="TreeGrafter"/>
</dbReference>
<accession>A0A8H7AGD3</accession>
<dbReference type="PANTHER" id="PTHR22999:SF23">
    <property type="entry name" value="SORTING NEXIN-16"/>
    <property type="match status" value="1"/>
</dbReference>
<feature type="region of interest" description="Disordered" evidence="3">
    <location>
        <begin position="534"/>
        <end position="553"/>
    </location>
</feature>
<keyword evidence="6" id="KW-1185">Reference proteome</keyword>
<feature type="compositionally biased region" description="Pro residues" evidence="3">
    <location>
        <begin position="1"/>
        <end position="16"/>
    </location>
</feature>
<dbReference type="PROSITE" id="PS51207">
    <property type="entry name" value="PXA"/>
    <property type="match status" value="1"/>
</dbReference>
<dbReference type="Proteomes" id="UP000606974">
    <property type="component" value="Unassembled WGS sequence"/>
</dbReference>
<dbReference type="EMBL" id="JAACFV010000085">
    <property type="protein sequence ID" value="KAF7506527.1"/>
    <property type="molecule type" value="Genomic_DNA"/>
</dbReference>
<sequence>MTAHPPLSPPLQPPPKASFTAKRTPLSAVANTTPTPNTSTSPSQAHPTRTRQNAHSLEYTSDKATTALIRRVLGSQTGIDQTGSPRSLEDILPPLTSSNEIDLQLYAIIAIVVKDFVQVWYSKITPDHVFIEEVVRVIAHCSRAVEQRLRRIDIEELLFDEIPALVEAHILAYRTAHQTISPSAYHSAPVEIYHSLNPHPALSPFPNSDQIESCHLQAQNETVYRQLLVQGALAVLLPTEDLQNACLRTLVSDIVADLILGQGIGGKACEGWFLHETCIKIVAVIKARIEPKTKGEEAERNSRSRLEQFGLLSPKDGDLRPHLSTNDQSLILVLFWRVLQFAYLFFLFIRFVAVGLNRARSLSSRGHSLQSSSPSPIANTANTANTGGSPSTLSKSWSTVPSPAQRPILDYRFFALCSTLLDLSTHMPWLTGLLSLCKYGLLIGAGRLGAADGLLERFLHNTLTTHITPWPTLLPTLLLNLRTALFPFNSRGPPAPPPPSAEEGLKIRRRAAESVLSLIPKPVARVYFASNNTTSHRAEKQDGGGEDDSDSELEQEEMIAQLEEMLDVFGNAYMNKHLVYNLLELVLARLVPEMAERGTGELLRERGVERF</sequence>
<feature type="compositionally biased region" description="Acidic residues" evidence="3">
    <location>
        <begin position="544"/>
        <end position="553"/>
    </location>
</feature>
<dbReference type="PANTHER" id="PTHR22999">
    <property type="entry name" value="PX SERINE/THREONINE KINASE PXK"/>
    <property type="match status" value="1"/>
</dbReference>
<evidence type="ECO:0000256" key="2">
    <source>
        <dbReference type="ARBA" id="ARBA00022490"/>
    </source>
</evidence>
<feature type="compositionally biased region" description="Polar residues" evidence="3">
    <location>
        <begin position="44"/>
        <end position="60"/>
    </location>
</feature>
<feature type="compositionally biased region" description="Low complexity" evidence="3">
    <location>
        <begin position="365"/>
        <end position="376"/>
    </location>
</feature>
<feature type="region of interest" description="Disordered" evidence="3">
    <location>
        <begin position="1"/>
        <end position="60"/>
    </location>
</feature>
<comment type="subcellular location">
    <subcellularLocation>
        <location evidence="1">Cytoplasm</location>
    </subcellularLocation>
</comment>
<evidence type="ECO:0000313" key="6">
    <source>
        <dbReference type="Proteomes" id="UP000606974"/>
    </source>
</evidence>
<evidence type="ECO:0000259" key="4">
    <source>
        <dbReference type="PROSITE" id="PS51207"/>
    </source>
</evidence>
<dbReference type="Pfam" id="PF02194">
    <property type="entry name" value="PXA"/>
    <property type="match status" value="1"/>
</dbReference>
<evidence type="ECO:0000256" key="1">
    <source>
        <dbReference type="ARBA" id="ARBA00004496"/>
    </source>
</evidence>
<feature type="region of interest" description="Disordered" evidence="3">
    <location>
        <begin position="365"/>
        <end position="399"/>
    </location>
</feature>
<dbReference type="GO" id="GO:0005769">
    <property type="term" value="C:early endosome"/>
    <property type="evidence" value="ECO:0007669"/>
    <property type="project" value="TreeGrafter"/>
</dbReference>
<protein>
    <recommendedName>
        <fullName evidence="4">PXA domain-containing protein</fullName>
    </recommendedName>
</protein>
<name>A0A8H7AGD3_9EURO</name>
<evidence type="ECO:0000313" key="5">
    <source>
        <dbReference type="EMBL" id="KAF7506527.1"/>
    </source>
</evidence>
<feature type="compositionally biased region" description="Low complexity" evidence="3">
    <location>
        <begin position="31"/>
        <end position="43"/>
    </location>
</feature>
<dbReference type="InterPro" id="IPR051837">
    <property type="entry name" value="SortingNexin/PXDomain-PKLike"/>
</dbReference>
<dbReference type="InterPro" id="IPR003114">
    <property type="entry name" value="Phox_assoc"/>
</dbReference>
<reference evidence="5" key="1">
    <citation type="submission" date="2020-02" db="EMBL/GenBank/DDBJ databases">
        <authorList>
            <person name="Palmer J.M."/>
        </authorList>
    </citation>
    <scope>NUCLEOTIDE SEQUENCE</scope>
    <source>
        <strain evidence="5">EPUS1.4</strain>
        <tissue evidence="5">Thallus</tissue>
    </source>
</reference>